<gene>
    <name evidence="1" type="ORF">SDC9_132718</name>
</gene>
<dbReference type="EMBL" id="VSSQ01033890">
    <property type="protein sequence ID" value="MPM85637.1"/>
    <property type="molecule type" value="Genomic_DNA"/>
</dbReference>
<protein>
    <submittedName>
        <fullName evidence="1">Uncharacterized protein</fullName>
    </submittedName>
</protein>
<accession>A0A645D8V6</accession>
<proteinExistence type="predicted"/>
<reference evidence="1" key="1">
    <citation type="submission" date="2019-08" db="EMBL/GenBank/DDBJ databases">
        <authorList>
            <person name="Kucharzyk K."/>
            <person name="Murdoch R.W."/>
            <person name="Higgins S."/>
            <person name="Loffler F."/>
        </authorList>
    </citation>
    <scope>NUCLEOTIDE SEQUENCE</scope>
</reference>
<evidence type="ECO:0000313" key="1">
    <source>
        <dbReference type="EMBL" id="MPM85637.1"/>
    </source>
</evidence>
<name>A0A645D8V6_9ZZZZ</name>
<organism evidence="1">
    <name type="scientific">bioreactor metagenome</name>
    <dbReference type="NCBI Taxonomy" id="1076179"/>
    <lineage>
        <taxon>unclassified sequences</taxon>
        <taxon>metagenomes</taxon>
        <taxon>ecological metagenomes</taxon>
    </lineage>
</organism>
<comment type="caution">
    <text evidence="1">The sequence shown here is derived from an EMBL/GenBank/DDBJ whole genome shotgun (WGS) entry which is preliminary data.</text>
</comment>
<dbReference type="AlphaFoldDB" id="A0A645D8V6"/>
<sequence>MAAVLHQQDFCRHREGLVARAAAVVVACHALKAFRVDLQHATHVEGAASQQLVGERQAHRQAADTRHGLAHLLKRRGKAVELADELLLGVFEQRQHLLAALAVRFAHGAQIALGERLNVLFDLERAQVLGQQRDALALLFGIDDVGGRGRNQHQKNRIHESLQGWKGIPQPGTSEADAEHSIVRLSHAGRQSTTVQNARALFIASSFLFYAIS</sequence>